<reference evidence="1" key="1">
    <citation type="submission" date="2021-10" db="EMBL/GenBank/DDBJ databases">
        <title>Melipona bicolor Genome sequencing and assembly.</title>
        <authorList>
            <person name="Araujo N.S."/>
            <person name="Arias M.C."/>
        </authorList>
    </citation>
    <scope>NUCLEOTIDE SEQUENCE</scope>
    <source>
        <strain evidence="1">USP_2M_L1-L4_2017</strain>
        <tissue evidence="1">Whole body</tissue>
    </source>
</reference>
<sequence length="126" mass="14432">MRHMVNGSDTVLFGDWKNPVGWHWKYNWRASGDTQRTAKISGKAGHFEITLSEIKEHIWLTNCGAEPLPSEADQLSVIVTDEEVKRVVTEISKLVSLILVKTMLRQLSLMEAPNRETNVEERPEKF</sequence>
<evidence type="ECO:0000313" key="1">
    <source>
        <dbReference type="EMBL" id="KAK1130652.1"/>
    </source>
</evidence>
<comment type="caution">
    <text evidence="1">The sequence shown here is derived from an EMBL/GenBank/DDBJ whole genome shotgun (WGS) entry which is preliminary data.</text>
</comment>
<dbReference type="AlphaFoldDB" id="A0AA40G489"/>
<gene>
    <name evidence="1" type="ORF">K0M31_018769</name>
</gene>
<accession>A0AA40G489</accession>
<name>A0AA40G489_9HYME</name>
<dbReference type="Proteomes" id="UP001177670">
    <property type="component" value="Unassembled WGS sequence"/>
</dbReference>
<keyword evidence="2" id="KW-1185">Reference proteome</keyword>
<proteinExistence type="predicted"/>
<evidence type="ECO:0000313" key="2">
    <source>
        <dbReference type="Proteomes" id="UP001177670"/>
    </source>
</evidence>
<dbReference type="EMBL" id="JAHYIQ010000007">
    <property type="protein sequence ID" value="KAK1130652.1"/>
    <property type="molecule type" value="Genomic_DNA"/>
</dbReference>
<organism evidence="1 2">
    <name type="scientific">Melipona bicolor</name>
    <dbReference type="NCBI Taxonomy" id="60889"/>
    <lineage>
        <taxon>Eukaryota</taxon>
        <taxon>Metazoa</taxon>
        <taxon>Ecdysozoa</taxon>
        <taxon>Arthropoda</taxon>
        <taxon>Hexapoda</taxon>
        <taxon>Insecta</taxon>
        <taxon>Pterygota</taxon>
        <taxon>Neoptera</taxon>
        <taxon>Endopterygota</taxon>
        <taxon>Hymenoptera</taxon>
        <taxon>Apocrita</taxon>
        <taxon>Aculeata</taxon>
        <taxon>Apoidea</taxon>
        <taxon>Anthophila</taxon>
        <taxon>Apidae</taxon>
        <taxon>Melipona</taxon>
    </lineage>
</organism>
<protein>
    <submittedName>
        <fullName evidence="1">Uncharacterized protein</fullName>
    </submittedName>
</protein>